<organism evidence="2 3">
    <name type="scientific">Striga asiatica</name>
    <name type="common">Asiatic witchweed</name>
    <name type="synonym">Buchnera asiatica</name>
    <dbReference type="NCBI Taxonomy" id="4170"/>
    <lineage>
        <taxon>Eukaryota</taxon>
        <taxon>Viridiplantae</taxon>
        <taxon>Streptophyta</taxon>
        <taxon>Embryophyta</taxon>
        <taxon>Tracheophyta</taxon>
        <taxon>Spermatophyta</taxon>
        <taxon>Magnoliopsida</taxon>
        <taxon>eudicotyledons</taxon>
        <taxon>Gunneridae</taxon>
        <taxon>Pentapetalae</taxon>
        <taxon>asterids</taxon>
        <taxon>lamiids</taxon>
        <taxon>Lamiales</taxon>
        <taxon>Orobanchaceae</taxon>
        <taxon>Buchnereae</taxon>
        <taxon>Striga</taxon>
    </lineage>
</organism>
<evidence type="ECO:0000313" key="3">
    <source>
        <dbReference type="Proteomes" id="UP000325081"/>
    </source>
</evidence>
<comment type="caution">
    <text evidence="2">The sequence shown here is derived from an EMBL/GenBank/DDBJ whole genome shotgun (WGS) entry which is preliminary data.</text>
</comment>
<accession>A0A5A7PZ46</accession>
<protein>
    <submittedName>
        <fullName evidence="2">Dynamin-1 family protein</fullName>
    </submittedName>
</protein>
<evidence type="ECO:0000313" key="2">
    <source>
        <dbReference type="EMBL" id="GER37822.1"/>
    </source>
</evidence>
<feature type="compositionally biased region" description="Basic and acidic residues" evidence="1">
    <location>
        <begin position="89"/>
        <end position="104"/>
    </location>
</feature>
<feature type="region of interest" description="Disordered" evidence="1">
    <location>
        <begin position="71"/>
        <end position="130"/>
    </location>
</feature>
<dbReference type="EMBL" id="BKCP01005405">
    <property type="protein sequence ID" value="GER37822.1"/>
    <property type="molecule type" value="Genomic_DNA"/>
</dbReference>
<dbReference type="AlphaFoldDB" id="A0A5A7PZ46"/>
<evidence type="ECO:0000256" key="1">
    <source>
        <dbReference type="SAM" id="MobiDB-lite"/>
    </source>
</evidence>
<name>A0A5A7PZ46_STRAF</name>
<reference evidence="3" key="1">
    <citation type="journal article" date="2019" name="Curr. Biol.">
        <title>Genome Sequence of Striga asiatica Provides Insight into the Evolution of Plant Parasitism.</title>
        <authorList>
            <person name="Yoshida S."/>
            <person name="Kim S."/>
            <person name="Wafula E.K."/>
            <person name="Tanskanen J."/>
            <person name="Kim Y.M."/>
            <person name="Honaas L."/>
            <person name="Yang Z."/>
            <person name="Spallek T."/>
            <person name="Conn C.E."/>
            <person name="Ichihashi Y."/>
            <person name="Cheong K."/>
            <person name="Cui S."/>
            <person name="Der J.P."/>
            <person name="Gundlach H."/>
            <person name="Jiao Y."/>
            <person name="Hori C."/>
            <person name="Ishida J.K."/>
            <person name="Kasahara H."/>
            <person name="Kiba T."/>
            <person name="Kim M.S."/>
            <person name="Koo N."/>
            <person name="Laohavisit A."/>
            <person name="Lee Y.H."/>
            <person name="Lumba S."/>
            <person name="McCourt P."/>
            <person name="Mortimer J.C."/>
            <person name="Mutuku J.M."/>
            <person name="Nomura T."/>
            <person name="Sasaki-Sekimoto Y."/>
            <person name="Seto Y."/>
            <person name="Wang Y."/>
            <person name="Wakatake T."/>
            <person name="Sakakibara H."/>
            <person name="Demura T."/>
            <person name="Yamaguchi S."/>
            <person name="Yoneyama K."/>
            <person name="Manabe R.I."/>
            <person name="Nelson D.C."/>
            <person name="Schulman A.H."/>
            <person name="Timko M.P."/>
            <person name="dePamphilis C.W."/>
            <person name="Choi D."/>
            <person name="Shirasu K."/>
        </authorList>
    </citation>
    <scope>NUCLEOTIDE SEQUENCE [LARGE SCALE GENOMIC DNA]</scope>
    <source>
        <strain evidence="3">cv. UVA1</strain>
    </source>
</reference>
<proteinExistence type="predicted"/>
<sequence>MPIYRHKFLLLQKRPRTIEIFHIDPIPIILHAPIIIPANTNRSEDQHQLILQVPLQQPHLVSSAVPSALFRLPPSLPPREAPDLGGAHEWARGEDQRDEERAAEEQDQVSPPAAVEPGREHPGGGGEGGA</sequence>
<keyword evidence="3" id="KW-1185">Reference proteome</keyword>
<gene>
    <name evidence="2" type="ORF">STAS_14251</name>
</gene>
<dbReference type="Proteomes" id="UP000325081">
    <property type="component" value="Unassembled WGS sequence"/>
</dbReference>